<dbReference type="Proteomes" id="UP000006548">
    <property type="component" value="Chromosome 4"/>
</dbReference>
<dbReference type="ExpressionAtlas" id="A0A1P8B3H2">
    <property type="expression patterns" value="baseline and differential"/>
</dbReference>
<dbReference type="AlphaFoldDB" id="A0A1P8B3H2"/>
<evidence type="ECO:0000313" key="3">
    <source>
        <dbReference type="Proteomes" id="UP000006548"/>
    </source>
</evidence>
<name>A0A1P8B3H2_ARATH</name>
<organism evidence="2 3">
    <name type="scientific">Arabidopsis thaliana</name>
    <name type="common">Mouse-ear cress</name>
    <dbReference type="NCBI Taxonomy" id="3702"/>
    <lineage>
        <taxon>Eukaryota</taxon>
        <taxon>Viridiplantae</taxon>
        <taxon>Streptophyta</taxon>
        <taxon>Embryophyta</taxon>
        <taxon>Tracheophyta</taxon>
        <taxon>Spermatophyta</taxon>
        <taxon>Magnoliopsida</taxon>
        <taxon>eudicotyledons</taxon>
        <taxon>Gunneridae</taxon>
        <taxon>Pentapetalae</taxon>
        <taxon>rosids</taxon>
        <taxon>malvids</taxon>
        <taxon>Brassicales</taxon>
        <taxon>Brassicaceae</taxon>
        <taxon>Camelineae</taxon>
        <taxon>Arabidopsis</taxon>
    </lineage>
</organism>
<evidence type="ECO:0000313" key="2">
    <source>
        <dbReference type="EMBL" id="ANM66143.1"/>
    </source>
</evidence>
<evidence type="ECO:0000313" key="1">
    <source>
        <dbReference type="Araport" id="AT4G31405"/>
    </source>
</evidence>
<reference evidence="3" key="2">
    <citation type="journal article" date="2017" name="Plant J.">
        <title>Araport11: a complete reannotation of the Arabidopsis thaliana reference genome.</title>
        <authorList>
            <person name="Cheng C.Y."/>
            <person name="Krishnakumar V."/>
            <person name="Chan A.P."/>
            <person name="Thibaud-Nissen F."/>
            <person name="Schobel S."/>
            <person name="Town C.D."/>
        </authorList>
    </citation>
    <scope>GENOME REANNOTATION</scope>
    <source>
        <strain evidence="3">cv. Columbia</strain>
    </source>
</reference>
<sequence length="61" mass="7342">MDHVQFLVSVFRQRSSYPRLRKVFRQRLESLDKAQDTHGLKQSLDRDLRFKVTNPLDKILD</sequence>
<dbReference type="Araport" id="AT4G31405"/>
<dbReference type="TAIR" id="AT4G31405"/>
<proteinExistence type="predicted"/>
<dbReference type="EMBL" id="CP002687">
    <property type="protein sequence ID" value="ANM66143.1"/>
    <property type="molecule type" value="Genomic_DNA"/>
</dbReference>
<protein>
    <submittedName>
        <fullName evidence="2">Uncharacterized protein</fullName>
    </submittedName>
</protein>
<dbReference type="SMR" id="A0A1P8B3H2"/>
<gene>
    <name evidence="1 2" type="ordered locus">At4g31405</name>
</gene>
<accession>A0A1P8B3H2</accession>
<dbReference type="RefSeq" id="NP_001328057.1">
    <property type="nucleotide sequence ID" value="NM_001342079.1"/>
</dbReference>
<keyword evidence="3" id="KW-1185">Reference proteome</keyword>
<dbReference type="GeneID" id="28720196"/>
<reference evidence="2 3" key="1">
    <citation type="journal article" date="1999" name="Nature">
        <title>Sequence and analysis of chromosome 4 of the plant Arabidopsis thaliana.</title>
        <authorList>
            <consortium name="EU"/>
            <consortium name="CSHL and WU Arabidopsis Sequencing Project"/>
            <person name="Mayer K."/>
            <person name="Schuller C."/>
            <person name="Wambutt R."/>
            <person name="Murphy G."/>
            <person name="Volckaert G."/>
            <person name="Pohl T."/>
            <person name="Dusterhoft A."/>
            <person name="Stiekema W."/>
            <person name="Entian K.D."/>
            <person name="Terryn N."/>
            <person name="Harris B."/>
            <person name="Ansorge W."/>
            <person name="Brandt P."/>
            <person name="Grivell L."/>
            <person name="Rieger M."/>
            <person name="Weichselgartner M."/>
            <person name="de Simone V."/>
            <person name="Obermaier B."/>
            <person name="Mache R."/>
            <person name="Muller M."/>
            <person name="Kreis M."/>
            <person name="Delseny M."/>
            <person name="Puigdomenech P."/>
            <person name="Watson M."/>
            <person name="Schmidtheini T."/>
            <person name="Reichert B."/>
            <person name="Portatelle D."/>
            <person name="Perez-Alonso M."/>
            <person name="Boutry M."/>
            <person name="Bancroft I."/>
            <person name="Vos P."/>
            <person name="Hoheisel J."/>
            <person name="Zimmermann W."/>
            <person name="Wedler H."/>
            <person name="Ridley P."/>
            <person name="Langham S.A."/>
            <person name="McCullagh B."/>
            <person name="Bilham L."/>
            <person name="Robben J."/>
            <person name="Van der Schueren J."/>
            <person name="Grymonprez B."/>
            <person name="Chuang Y.J."/>
            <person name="Vandenbussche F."/>
            <person name="Braeken M."/>
            <person name="Weltjens I."/>
            <person name="Voet M."/>
            <person name="Bastiaens I."/>
            <person name="Aert R."/>
            <person name="Defoor E."/>
            <person name="Weitzenegger T."/>
            <person name="Bothe G."/>
            <person name="Ramsperger U."/>
            <person name="Hilbert H."/>
            <person name="Braun M."/>
            <person name="Holzer E."/>
            <person name="Brandt A."/>
            <person name="Peters S."/>
            <person name="van Staveren M."/>
            <person name="Dirske W."/>
            <person name="Mooijman P."/>
            <person name="Klein Lankhorst R."/>
            <person name="Rose M."/>
            <person name="Hauf J."/>
            <person name="Kotter P."/>
            <person name="Berneiser S."/>
            <person name="Hempel S."/>
            <person name="Feldpausch M."/>
            <person name="Lamberth S."/>
            <person name="Van den Daele H."/>
            <person name="De Keyser A."/>
            <person name="Buysshaert C."/>
            <person name="Gielen J."/>
            <person name="Villarroel R."/>
            <person name="De Clercq R."/>
            <person name="Van Montagu M."/>
            <person name="Rogers J."/>
            <person name="Cronin A."/>
            <person name="Quail M."/>
            <person name="Bray-Allen S."/>
            <person name="Clark L."/>
            <person name="Doggett J."/>
            <person name="Hall S."/>
            <person name="Kay M."/>
            <person name="Lennard N."/>
            <person name="McLay K."/>
            <person name="Mayes R."/>
            <person name="Pettett A."/>
            <person name="Rajandream M.A."/>
            <person name="Lyne M."/>
            <person name="Benes V."/>
            <person name="Rechmann S."/>
            <person name="Borkova D."/>
            <person name="Blocker H."/>
            <person name="Scharfe M."/>
            <person name="Grimm M."/>
            <person name="Lohnert T.H."/>
            <person name="Dose S."/>
            <person name="de Haan M."/>
            <person name="Maarse A."/>
            <person name="Schafer M."/>
            <person name="Muller-Auer S."/>
            <person name="Gabel C."/>
            <person name="Fuchs M."/>
            <person name="Fartmann B."/>
            <person name="Granderath K."/>
            <person name="Dauner D."/>
            <person name="Herzl A."/>
            <person name="Neumann S."/>
            <person name="Argiriou A."/>
            <person name="Vitale D."/>
            <person name="Liguori R."/>
            <person name="Piravandi E."/>
            <person name="Massenet O."/>
            <person name="Quigley F."/>
            <person name="Clabauld G."/>
            <person name="Mundlein A."/>
            <person name="Felber R."/>
            <person name="Schnabl S."/>
            <person name="Hiller R."/>
            <person name="Schmidt W."/>
            <person name="Lecharny A."/>
            <person name="Aubourg S."/>
            <person name="Chefdor F."/>
            <person name="Cooke R."/>
            <person name="Berger C."/>
            <person name="Montfort A."/>
            <person name="Casacuberta E."/>
            <person name="Gibbons T."/>
            <person name="Weber N."/>
            <person name="Vandenbol M."/>
            <person name="Bargues M."/>
            <person name="Terol J."/>
            <person name="Torres A."/>
            <person name="Perez-Perez A."/>
            <person name="Purnelle B."/>
            <person name="Bent E."/>
            <person name="Johnson S."/>
            <person name="Tacon D."/>
            <person name="Jesse T."/>
            <person name="Heijnen L."/>
            <person name="Schwarz S."/>
            <person name="Scholler P."/>
            <person name="Heber S."/>
            <person name="Francs P."/>
            <person name="Bielke C."/>
            <person name="Frishman D."/>
            <person name="Haase D."/>
            <person name="Lemcke K."/>
            <person name="Mewes H.W."/>
            <person name="Stocker S."/>
            <person name="Zaccaria P."/>
            <person name="Bevan M."/>
            <person name="Wilson R.K."/>
            <person name="de la Bastide M."/>
            <person name="Habermann K."/>
            <person name="Parnell L."/>
            <person name="Dedhia N."/>
            <person name="Gnoj L."/>
            <person name="Schutz K."/>
            <person name="Huang E."/>
            <person name="Spiegel L."/>
            <person name="Sehkon M."/>
            <person name="Murray J."/>
            <person name="Sheet P."/>
            <person name="Cordes M."/>
            <person name="Abu-Threideh J."/>
            <person name="Stoneking T."/>
            <person name="Kalicki J."/>
            <person name="Graves T."/>
            <person name="Harmon G."/>
            <person name="Edwards J."/>
            <person name="Latreille P."/>
            <person name="Courtney L."/>
            <person name="Cloud J."/>
            <person name="Abbott A."/>
            <person name="Scott K."/>
            <person name="Johnson D."/>
            <person name="Minx P."/>
            <person name="Bentley D."/>
            <person name="Fulton B."/>
            <person name="Miller N."/>
            <person name="Greco T."/>
            <person name="Kemp K."/>
            <person name="Kramer J."/>
            <person name="Fulton L."/>
            <person name="Mardis E."/>
            <person name="Dante M."/>
            <person name="Pepin K."/>
            <person name="Hillier L."/>
            <person name="Nelson J."/>
            <person name="Spieth J."/>
            <person name="Ryan E."/>
            <person name="Andrews S."/>
            <person name="Geisel C."/>
            <person name="Layman D."/>
            <person name="Du H."/>
            <person name="Ali J."/>
            <person name="Berghoff A."/>
            <person name="Jones K."/>
            <person name="Drone K."/>
            <person name="Cotton M."/>
            <person name="Joshu C."/>
            <person name="Antonoiu B."/>
            <person name="Zidanic M."/>
            <person name="Strong C."/>
            <person name="Sun H."/>
            <person name="Lamar B."/>
            <person name="Yordan C."/>
            <person name="Ma P."/>
            <person name="Zhong J."/>
            <person name="Preston R."/>
            <person name="Vil D."/>
            <person name="Shekher M."/>
            <person name="Matero A."/>
            <person name="Shah R."/>
            <person name="Swaby I.K."/>
            <person name="O'Shaughnessy A."/>
            <person name="Rodriguez M."/>
            <person name="Hoffmann J."/>
            <person name="Till S."/>
            <person name="Granat S."/>
            <person name="Shohdy N."/>
            <person name="Hasegawa A."/>
            <person name="Hameed A."/>
            <person name="Lodhi M."/>
            <person name="Johnson A."/>
            <person name="Chen E."/>
            <person name="Marra M."/>
            <person name="Martienssen R."/>
            <person name="McCombie W.R."/>
        </authorList>
    </citation>
    <scope>NUCLEOTIDE SEQUENCE [LARGE SCALE GENOMIC DNA]</scope>
    <source>
        <strain evidence="3">cv. Columbia</strain>
    </source>
</reference>